<dbReference type="Proteomes" id="UP000183104">
    <property type="component" value="Unassembled WGS sequence"/>
</dbReference>
<dbReference type="GO" id="GO:1902201">
    <property type="term" value="P:negative regulation of bacterial-type flagellum-dependent cell motility"/>
    <property type="evidence" value="ECO:0007669"/>
    <property type="project" value="TreeGrafter"/>
</dbReference>
<dbReference type="EC" id="2.7.7.65" evidence="2"/>
<gene>
    <name evidence="4" type="ORF">SAMN05661077_1000</name>
</gene>
<dbReference type="InterPro" id="IPR043128">
    <property type="entry name" value="Rev_trsase/Diguanyl_cyclase"/>
</dbReference>
<dbReference type="Pfam" id="PF00990">
    <property type="entry name" value="GGDEF"/>
    <property type="match status" value="1"/>
</dbReference>
<proteinExistence type="predicted"/>
<organism evidence="4 5">
    <name type="scientific">Thiohalorhabdus denitrificans</name>
    <dbReference type="NCBI Taxonomy" id="381306"/>
    <lineage>
        <taxon>Bacteria</taxon>
        <taxon>Pseudomonadati</taxon>
        <taxon>Pseudomonadota</taxon>
        <taxon>Gammaproteobacteria</taxon>
        <taxon>Thiohalorhabdales</taxon>
        <taxon>Thiohalorhabdaceae</taxon>
        <taxon>Thiohalorhabdus</taxon>
    </lineage>
</organism>
<name>A0A1G5CCE6_9GAMM</name>
<comment type="cofactor">
    <cofactor evidence="1">
        <name>Mg(2+)</name>
        <dbReference type="ChEBI" id="CHEBI:18420"/>
    </cofactor>
</comment>
<dbReference type="PANTHER" id="PTHR45138">
    <property type="entry name" value="REGULATORY COMPONENTS OF SENSORY TRANSDUCTION SYSTEM"/>
    <property type="match status" value="1"/>
</dbReference>
<sequence>MPGEERNAGCGDCPACRDAGPPEACLEGILEGLGAGGLLTDRGRTIHWVSEALQDWWGLHPEHWLGRPLEALGAHPAIGPWIGPLLAGDAATPAGPVYCEVGGSWFRVTRNRGPIPRLEGDLLGVVDLTSEGRRLRRLERAAVRDDLTGLPNRRSFRERLGAAVDGSCRHGYPVSLAYLDLDDFKRVNDRLGHVSGDAVLRAVGETLAGFVRREDTAARLGGEEFAILFSHTAPETARAKAEEFRERLMRAALPGPEAAPGSVLTVSIGTAGGKLAGLGRREEALGECLLAAADRALYAAKAEGKNRVRMGVLPGPVRRPP</sequence>
<dbReference type="GO" id="GO:0005886">
    <property type="term" value="C:plasma membrane"/>
    <property type="evidence" value="ECO:0007669"/>
    <property type="project" value="TreeGrafter"/>
</dbReference>
<dbReference type="FunFam" id="3.30.70.270:FF:000001">
    <property type="entry name" value="Diguanylate cyclase domain protein"/>
    <property type="match status" value="1"/>
</dbReference>
<evidence type="ECO:0000313" key="4">
    <source>
        <dbReference type="EMBL" id="SCY00103.1"/>
    </source>
</evidence>
<keyword evidence="5" id="KW-1185">Reference proteome</keyword>
<dbReference type="NCBIfam" id="TIGR00254">
    <property type="entry name" value="GGDEF"/>
    <property type="match status" value="1"/>
</dbReference>
<evidence type="ECO:0000313" key="5">
    <source>
        <dbReference type="Proteomes" id="UP000183104"/>
    </source>
</evidence>
<dbReference type="AlphaFoldDB" id="A0A1G5CCE6"/>
<dbReference type="PANTHER" id="PTHR45138:SF24">
    <property type="entry name" value="DIGUANYLATE CYCLASE DGCC-RELATED"/>
    <property type="match status" value="1"/>
</dbReference>
<dbReference type="SUPFAM" id="SSF55073">
    <property type="entry name" value="Nucleotide cyclase"/>
    <property type="match status" value="1"/>
</dbReference>
<dbReference type="InterPro" id="IPR000160">
    <property type="entry name" value="GGDEF_dom"/>
</dbReference>
<feature type="domain" description="GGDEF" evidence="3">
    <location>
        <begin position="172"/>
        <end position="313"/>
    </location>
</feature>
<dbReference type="SMART" id="SM00267">
    <property type="entry name" value="GGDEF"/>
    <property type="match status" value="1"/>
</dbReference>
<accession>A0A1G5CCE6</accession>
<evidence type="ECO:0000259" key="3">
    <source>
        <dbReference type="PROSITE" id="PS50887"/>
    </source>
</evidence>
<dbReference type="RefSeq" id="WP_054966506.1">
    <property type="nucleotide sequence ID" value="NZ_FMUN01000002.1"/>
</dbReference>
<dbReference type="Gene3D" id="3.30.70.270">
    <property type="match status" value="1"/>
</dbReference>
<dbReference type="GO" id="GO:0043709">
    <property type="term" value="P:cell adhesion involved in single-species biofilm formation"/>
    <property type="evidence" value="ECO:0007669"/>
    <property type="project" value="TreeGrafter"/>
</dbReference>
<evidence type="ECO:0000256" key="2">
    <source>
        <dbReference type="ARBA" id="ARBA00012528"/>
    </source>
</evidence>
<protein>
    <recommendedName>
        <fullName evidence="2">diguanylate cyclase</fullName>
        <ecNumber evidence="2">2.7.7.65</ecNumber>
    </recommendedName>
</protein>
<dbReference type="OrthoDB" id="73375at2"/>
<dbReference type="EMBL" id="FMUN01000002">
    <property type="protein sequence ID" value="SCY00103.1"/>
    <property type="molecule type" value="Genomic_DNA"/>
</dbReference>
<dbReference type="InterPro" id="IPR050469">
    <property type="entry name" value="Diguanylate_Cyclase"/>
</dbReference>
<reference evidence="5" key="1">
    <citation type="submission" date="2016-10" db="EMBL/GenBank/DDBJ databases">
        <authorList>
            <person name="Varghese N."/>
        </authorList>
    </citation>
    <scope>NUCLEOTIDE SEQUENCE [LARGE SCALE GENOMIC DNA]</scope>
    <source>
        <strain evidence="5">HL 19</strain>
    </source>
</reference>
<dbReference type="InterPro" id="IPR029787">
    <property type="entry name" value="Nucleotide_cyclase"/>
</dbReference>
<evidence type="ECO:0000256" key="1">
    <source>
        <dbReference type="ARBA" id="ARBA00001946"/>
    </source>
</evidence>
<dbReference type="InterPro" id="IPR035965">
    <property type="entry name" value="PAS-like_dom_sf"/>
</dbReference>
<dbReference type="CDD" id="cd01949">
    <property type="entry name" value="GGDEF"/>
    <property type="match status" value="1"/>
</dbReference>
<dbReference type="PROSITE" id="PS50887">
    <property type="entry name" value="GGDEF"/>
    <property type="match status" value="1"/>
</dbReference>
<dbReference type="SUPFAM" id="SSF55785">
    <property type="entry name" value="PYP-like sensor domain (PAS domain)"/>
    <property type="match status" value="1"/>
</dbReference>
<dbReference type="GO" id="GO:0052621">
    <property type="term" value="F:diguanylate cyclase activity"/>
    <property type="evidence" value="ECO:0007669"/>
    <property type="project" value="UniProtKB-EC"/>
</dbReference>